<dbReference type="Proteomes" id="UP000461754">
    <property type="component" value="Unassembled WGS sequence"/>
</dbReference>
<evidence type="ECO:0000313" key="9">
    <source>
        <dbReference type="Proteomes" id="UP000461754"/>
    </source>
</evidence>
<evidence type="ECO:0000256" key="2">
    <source>
        <dbReference type="ARBA" id="ARBA00022603"/>
    </source>
</evidence>
<dbReference type="EMBL" id="VUMO01000005">
    <property type="protein sequence ID" value="MSS19805.1"/>
    <property type="molecule type" value="Genomic_DNA"/>
</dbReference>
<dbReference type="InterPro" id="IPR050953">
    <property type="entry name" value="N4_N6_ade-DNA_methylase"/>
</dbReference>
<dbReference type="PANTHER" id="PTHR33841">
    <property type="entry name" value="DNA METHYLTRANSFERASE YEEA-RELATED"/>
    <property type="match status" value="1"/>
</dbReference>
<protein>
    <recommendedName>
        <fullName evidence="1">site-specific DNA-methyltransferase (adenine-specific)</fullName>
        <ecNumber evidence="1">2.1.1.72</ecNumber>
    </recommendedName>
</protein>
<name>A0A7X2NG54_9FIRM</name>
<evidence type="ECO:0000259" key="5">
    <source>
        <dbReference type="Pfam" id="PF20466"/>
    </source>
</evidence>
<accession>A0A7X2NG54</accession>
<keyword evidence="3 8" id="KW-0808">Transferase</keyword>
<dbReference type="GO" id="GO:0032259">
    <property type="term" value="P:methylation"/>
    <property type="evidence" value="ECO:0007669"/>
    <property type="project" value="UniProtKB-KW"/>
</dbReference>
<dbReference type="EC" id="2.1.1.72" evidence="1"/>
<feature type="domain" description="MmeI-like C-terminal" evidence="6">
    <location>
        <begin position="521"/>
        <end position="597"/>
    </location>
</feature>
<feature type="domain" description="MmeI-like DNA-methyltransferase" evidence="7">
    <location>
        <begin position="45"/>
        <end position="295"/>
    </location>
</feature>
<dbReference type="Pfam" id="PF20473">
    <property type="entry name" value="MmeI_Mtase"/>
    <property type="match status" value="1"/>
</dbReference>
<dbReference type="RefSeq" id="WP_154576177.1">
    <property type="nucleotide sequence ID" value="NZ_VUMO01000005.1"/>
</dbReference>
<dbReference type="InterPro" id="IPR046818">
    <property type="entry name" value="MmeI_C"/>
</dbReference>
<dbReference type="Gene3D" id="3.40.50.150">
    <property type="entry name" value="Vaccinia Virus protein VP39"/>
    <property type="match status" value="1"/>
</dbReference>
<dbReference type="InterPro" id="IPR029063">
    <property type="entry name" value="SAM-dependent_MTases_sf"/>
</dbReference>
<dbReference type="PRINTS" id="PR00507">
    <property type="entry name" value="N12N6MTFRASE"/>
</dbReference>
<evidence type="ECO:0000259" key="6">
    <source>
        <dbReference type="Pfam" id="PF20467"/>
    </source>
</evidence>
<evidence type="ECO:0000256" key="3">
    <source>
        <dbReference type="ARBA" id="ARBA00022679"/>
    </source>
</evidence>
<gene>
    <name evidence="8" type="ORF">FYJ52_05240</name>
</gene>
<keyword evidence="2 8" id="KW-0489">Methyltransferase</keyword>
<dbReference type="InterPro" id="IPR046816">
    <property type="entry name" value="MmeI_Mtase"/>
</dbReference>
<organism evidence="8 9">
    <name type="scientific">Pseudoramibacter porci</name>
    <dbReference type="NCBI Taxonomy" id="2606631"/>
    <lineage>
        <taxon>Bacteria</taxon>
        <taxon>Bacillati</taxon>
        <taxon>Bacillota</taxon>
        <taxon>Clostridia</taxon>
        <taxon>Eubacteriales</taxon>
        <taxon>Eubacteriaceae</taxon>
        <taxon>Pseudoramibacter</taxon>
    </lineage>
</organism>
<dbReference type="InterPro" id="IPR046820">
    <property type="entry name" value="MmeI_TRD"/>
</dbReference>
<proteinExistence type="predicted"/>
<dbReference type="GO" id="GO:0009007">
    <property type="term" value="F:site-specific DNA-methyltransferase (adenine-specific) activity"/>
    <property type="evidence" value="ECO:0007669"/>
    <property type="project" value="UniProtKB-EC"/>
</dbReference>
<dbReference type="Pfam" id="PF20466">
    <property type="entry name" value="MmeI_TRD"/>
    <property type="match status" value="1"/>
</dbReference>
<evidence type="ECO:0000256" key="4">
    <source>
        <dbReference type="ARBA" id="ARBA00047942"/>
    </source>
</evidence>
<evidence type="ECO:0000313" key="8">
    <source>
        <dbReference type="EMBL" id="MSS19805.1"/>
    </source>
</evidence>
<comment type="caution">
    <text evidence="8">The sequence shown here is derived from an EMBL/GenBank/DDBJ whole genome shotgun (WGS) entry which is preliminary data.</text>
</comment>
<dbReference type="Pfam" id="PF20467">
    <property type="entry name" value="MmeI_C"/>
    <property type="match status" value="1"/>
</dbReference>
<keyword evidence="9" id="KW-1185">Reference proteome</keyword>
<sequence length="601" mass="68568">MSAGAATAYRRRFTDRIAPARSRKSPEIKPFHGCRSASLTQVHCIKDRVLLDPACGSGNFLTETYLSVRRIENEVISELQHGQIMYALEGMRNPIQVSISQFYGIEINDFAVTVAKTALWIAESQMMQETESIIKTELDFLPLTTNANIVEGNALRIDWNDVVPSNQLNYIMGNPPFVGSSIMPQGSPQKLDVQHIFDKMSKNEVQDLDYVTCWFKIAAEYIQSTQIKCCFVATNSICQGSQVPILWQVLLNQYHIHINFAYQTFRWNSESTHQAAVHCVIIGFSLNNSHNNILFSDENNKTIVKNINPYLLDGSDVFIAERRTPLCDVPKMCFGNQPRDGGFFVISEEERNEIIKKEPNLSKWLHEYIGAAEFLNNKKRWCLWLKHATPSDISKSKILKEKVQSVREFRLNSRAKTTQGYAKVPQLFAQITQPDNVDYLMIPRVSSERRRYIPIGFMTSDIIASDAVQIVPNATLFDFAVLTSNVHNAWMRTVCGRLKSDYRYSKNIVYNNFPWPTPTAAQKERIEKTAQAILDARDLYPDSSLADLYDPLTMPPELRKAHQMNDRAVMQAYGFSRKMSESDCVAELMKMYQKLTEAEGK</sequence>
<evidence type="ECO:0000256" key="1">
    <source>
        <dbReference type="ARBA" id="ARBA00011900"/>
    </source>
</evidence>
<feature type="domain" description="MmeI-like target recognition" evidence="5">
    <location>
        <begin position="313"/>
        <end position="517"/>
    </location>
</feature>
<dbReference type="AlphaFoldDB" id="A0A7X2NG54"/>
<comment type="catalytic activity">
    <reaction evidence="4">
        <text>a 2'-deoxyadenosine in DNA + S-adenosyl-L-methionine = an N(6)-methyl-2'-deoxyadenosine in DNA + S-adenosyl-L-homocysteine + H(+)</text>
        <dbReference type="Rhea" id="RHEA:15197"/>
        <dbReference type="Rhea" id="RHEA-COMP:12418"/>
        <dbReference type="Rhea" id="RHEA-COMP:12419"/>
        <dbReference type="ChEBI" id="CHEBI:15378"/>
        <dbReference type="ChEBI" id="CHEBI:57856"/>
        <dbReference type="ChEBI" id="CHEBI:59789"/>
        <dbReference type="ChEBI" id="CHEBI:90615"/>
        <dbReference type="ChEBI" id="CHEBI:90616"/>
        <dbReference type="EC" id="2.1.1.72"/>
    </reaction>
</comment>
<dbReference type="SUPFAM" id="SSF53335">
    <property type="entry name" value="S-adenosyl-L-methionine-dependent methyltransferases"/>
    <property type="match status" value="1"/>
</dbReference>
<reference evidence="8 9" key="1">
    <citation type="submission" date="2019-08" db="EMBL/GenBank/DDBJ databases">
        <title>In-depth cultivation of the pig gut microbiome towards novel bacterial diversity and tailored functional studies.</title>
        <authorList>
            <person name="Wylensek D."/>
            <person name="Hitch T.C.A."/>
            <person name="Clavel T."/>
        </authorList>
    </citation>
    <scope>NUCLEOTIDE SEQUENCE [LARGE SCALE GENOMIC DNA]</scope>
    <source>
        <strain evidence="8 9">RF-744-FAT-4</strain>
    </source>
</reference>
<evidence type="ECO:0000259" key="7">
    <source>
        <dbReference type="Pfam" id="PF20473"/>
    </source>
</evidence>
<dbReference type="PANTHER" id="PTHR33841:SF1">
    <property type="entry name" value="DNA METHYLTRANSFERASE A"/>
    <property type="match status" value="1"/>
</dbReference>